<evidence type="ECO:0000313" key="3">
    <source>
        <dbReference type="Proteomes" id="UP000005038"/>
    </source>
</evidence>
<name>H5TRV0_GORO1</name>
<sequence length="307" mass="33865">MTRNPFHEITGSDERFAGLSDEQRHRVQQAETLREEVASKVAAAGATLHRREAAADKARDEYFTTREGVGVLAADMDRLALLHAQETDTDKRSELAVELRSTMRKLADSEQAMLNEQRRIEQRWGLRQRPQVRGARLGVGDAGEQGNAAALVAAGRCMSGSYTNTFRPDPDAQATPDSVPDGDARLRCSRMELVRTTPSGDRLSLTIPVELSSGDERGGPSVAQALNHAVSMAESYDADYSSWAQAHHYETDPKAPWCGSRSYSEGRAAWETAQRVREGVVKFLAPSDYSMIRRQLRETSETVDASV</sequence>
<dbReference type="RefSeq" id="WP_007240392.1">
    <property type="nucleotide sequence ID" value="NZ_BAFB01000202.1"/>
</dbReference>
<feature type="compositionally biased region" description="Basic and acidic residues" evidence="1">
    <location>
        <begin position="10"/>
        <end position="25"/>
    </location>
</feature>
<gene>
    <name evidence="2" type="ORF">GOOTI_202_00640</name>
</gene>
<organism evidence="2 3">
    <name type="scientific">Gordonia otitidis (strain DSM 44809 / CCUG 52243 / JCM 12355 / NBRC 100426 / IFM 10032)</name>
    <dbReference type="NCBI Taxonomy" id="1108044"/>
    <lineage>
        <taxon>Bacteria</taxon>
        <taxon>Bacillati</taxon>
        <taxon>Actinomycetota</taxon>
        <taxon>Actinomycetes</taxon>
        <taxon>Mycobacteriales</taxon>
        <taxon>Gordoniaceae</taxon>
        <taxon>Gordonia</taxon>
    </lineage>
</organism>
<reference evidence="2" key="1">
    <citation type="submission" date="2012-02" db="EMBL/GenBank/DDBJ databases">
        <title>Whole genome shotgun sequence of Gordonia otitidis NBRC 100426.</title>
        <authorList>
            <person name="Yoshida I."/>
            <person name="Hosoyama A."/>
            <person name="Tsuchikane K."/>
            <person name="Katsumata H."/>
            <person name="Yamazaki S."/>
            <person name="Fujita N."/>
        </authorList>
    </citation>
    <scope>NUCLEOTIDE SEQUENCE [LARGE SCALE GENOMIC DNA]</scope>
    <source>
        <strain evidence="2">NBRC 100426</strain>
    </source>
</reference>
<dbReference type="EMBL" id="BAFB01000202">
    <property type="protein sequence ID" value="GAB36208.1"/>
    <property type="molecule type" value="Genomic_DNA"/>
</dbReference>
<comment type="caution">
    <text evidence="2">The sequence shown here is derived from an EMBL/GenBank/DDBJ whole genome shotgun (WGS) entry which is preliminary data.</text>
</comment>
<accession>H5TRV0</accession>
<feature type="region of interest" description="Disordered" evidence="1">
    <location>
        <begin position="1"/>
        <end position="31"/>
    </location>
</feature>
<dbReference type="AlphaFoldDB" id="H5TRV0"/>
<evidence type="ECO:0000256" key="1">
    <source>
        <dbReference type="SAM" id="MobiDB-lite"/>
    </source>
</evidence>
<dbReference type="Proteomes" id="UP000005038">
    <property type="component" value="Unassembled WGS sequence"/>
</dbReference>
<protein>
    <submittedName>
        <fullName evidence="2">Uncharacterized protein</fullName>
    </submittedName>
</protein>
<dbReference type="STRING" id="1108044.GOOTI_202_00640"/>
<evidence type="ECO:0000313" key="2">
    <source>
        <dbReference type="EMBL" id="GAB36208.1"/>
    </source>
</evidence>
<proteinExistence type="predicted"/>
<feature type="region of interest" description="Disordered" evidence="1">
    <location>
        <begin position="164"/>
        <end position="183"/>
    </location>
</feature>
<keyword evidence="3" id="KW-1185">Reference proteome</keyword>